<evidence type="ECO:0000256" key="4">
    <source>
        <dbReference type="ARBA" id="ARBA00022840"/>
    </source>
</evidence>
<evidence type="ECO:0000313" key="7">
    <source>
        <dbReference type="Proteomes" id="UP000019486"/>
    </source>
</evidence>
<dbReference type="Gene3D" id="3.40.50.300">
    <property type="entry name" value="P-loop containing nucleotide triphosphate hydrolases"/>
    <property type="match status" value="1"/>
</dbReference>
<keyword evidence="2" id="KW-0813">Transport</keyword>
<gene>
    <name evidence="6" type="ORF">N825_18165</name>
</gene>
<sequence length="269" mass="29621">MTDVCLRRPLQRPSDAAIALTGVGKTFLPSGSEVVALTDIDLTVGDGEFVAIVGSSGCGKSTLLRLIAGLMPVSTGRVEVKGHRVSGPDPGVGIVFQTPVLLPWRTVRRNIELQLDVRRLGRSQHGKEVDRLIALTGLAGFENSMPYELSGGMQQRVALCRALIHNPDLLLMDEPFGALDALTREQMNAELQRIWMETRKTVVFITHSIMEAAFLADRVVVMTPRPGKIREIVPIDLPRPRTFETFRNPVFHEACDRIRSLMSASGLME</sequence>
<dbReference type="SMART" id="SM00382">
    <property type="entry name" value="AAA"/>
    <property type="match status" value="1"/>
</dbReference>
<dbReference type="GO" id="GO:0005524">
    <property type="term" value="F:ATP binding"/>
    <property type="evidence" value="ECO:0007669"/>
    <property type="project" value="UniProtKB-KW"/>
</dbReference>
<evidence type="ECO:0000256" key="2">
    <source>
        <dbReference type="ARBA" id="ARBA00022448"/>
    </source>
</evidence>
<dbReference type="InterPro" id="IPR003439">
    <property type="entry name" value="ABC_transporter-like_ATP-bd"/>
</dbReference>
<organism evidence="6 7">
    <name type="scientific">Skermanella stibiiresistens SB22</name>
    <dbReference type="NCBI Taxonomy" id="1385369"/>
    <lineage>
        <taxon>Bacteria</taxon>
        <taxon>Pseudomonadati</taxon>
        <taxon>Pseudomonadota</taxon>
        <taxon>Alphaproteobacteria</taxon>
        <taxon>Rhodospirillales</taxon>
        <taxon>Azospirillaceae</taxon>
        <taxon>Skermanella</taxon>
    </lineage>
</organism>
<evidence type="ECO:0000313" key="6">
    <source>
        <dbReference type="EMBL" id="EWY41890.1"/>
    </source>
</evidence>
<name>W9H6M9_9PROT</name>
<dbReference type="PROSITE" id="PS50893">
    <property type="entry name" value="ABC_TRANSPORTER_2"/>
    <property type="match status" value="1"/>
</dbReference>
<reference evidence="6 7" key="1">
    <citation type="submission" date="2013-08" db="EMBL/GenBank/DDBJ databases">
        <title>The genome sequence of Skermanella stibiiresistens.</title>
        <authorList>
            <person name="Zhu W."/>
            <person name="Wang G."/>
        </authorList>
    </citation>
    <scope>NUCLEOTIDE SEQUENCE [LARGE SCALE GENOMIC DNA]</scope>
    <source>
        <strain evidence="6 7">SB22</strain>
    </source>
</reference>
<accession>W9H6M9</accession>
<dbReference type="OrthoDB" id="8016555at2"/>
<dbReference type="RefSeq" id="WP_157618947.1">
    <property type="nucleotide sequence ID" value="NZ_AVFL01000002.1"/>
</dbReference>
<dbReference type="InterPro" id="IPR017871">
    <property type="entry name" value="ABC_transporter-like_CS"/>
</dbReference>
<dbReference type="AlphaFoldDB" id="W9H6M9"/>
<dbReference type="InterPro" id="IPR050166">
    <property type="entry name" value="ABC_transporter_ATP-bind"/>
</dbReference>
<dbReference type="PANTHER" id="PTHR42788">
    <property type="entry name" value="TAURINE IMPORT ATP-BINDING PROTEIN-RELATED"/>
    <property type="match status" value="1"/>
</dbReference>
<evidence type="ECO:0000256" key="1">
    <source>
        <dbReference type="ARBA" id="ARBA00005417"/>
    </source>
</evidence>
<proteinExistence type="inferred from homology"/>
<dbReference type="Proteomes" id="UP000019486">
    <property type="component" value="Unassembled WGS sequence"/>
</dbReference>
<dbReference type="STRING" id="1385369.N825_18165"/>
<keyword evidence="3" id="KW-0547">Nucleotide-binding</keyword>
<dbReference type="GO" id="GO:0016887">
    <property type="term" value="F:ATP hydrolysis activity"/>
    <property type="evidence" value="ECO:0007669"/>
    <property type="project" value="InterPro"/>
</dbReference>
<dbReference type="Pfam" id="PF00005">
    <property type="entry name" value="ABC_tran"/>
    <property type="match status" value="1"/>
</dbReference>
<dbReference type="InterPro" id="IPR003593">
    <property type="entry name" value="AAA+_ATPase"/>
</dbReference>
<dbReference type="SUPFAM" id="SSF52540">
    <property type="entry name" value="P-loop containing nucleoside triphosphate hydrolases"/>
    <property type="match status" value="1"/>
</dbReference>
<keyword evidence="4 6" id="KW-0067">ATP-binding</keyword>
<evidence type="ECO:0000259" key="5">
    <source>
        <dbReference type="PROSITE" id="PS50893"/>
    </source>
</evidence>
<keyword evidence="7" id="KW-1185">Reference proteome</keyword>
<protein>
    <submittedName>
        <fullName evidence="6">ABC transporter ATP-binding protein</fullName>
    </submittedName>
</protein>
<evidence type="ECO:0000256" key="3">
    <source>
        <dbReference type="ARBA" id="ARBA00022741"/>
    </source>
</evidence>
<feature type="domain" description="ABC transporter" evidence="5">
    <location>
        <begin position="18"/>
        <end position="249"/>
    </location>
</feature>
<comment type="caution">
    <text evidence="6">The sequence shown here is derived from an EMBL/GenBank/DDBJ whole genome shotgun (WGS) entry which is preliminary data.</text>
</comment>
<dbReference type="InterPro" id="IPR027417">
    <property type="entry name" value="P-loop_NTPase"/>
</dbReference>
<dbReference type="PROSITE" id="PS00211">
    <property type="entry name" value="ABC_TRANSPORTER_1"/>
    <property type="match status" value="1"/>
</dbReference>
<dbReference type="PANTHER" id="PTHR42788:SF13">
    <property type="entry name" value="ALIPHATIC SULFONATES IMPORT ATP-BINDING PROTEIN SSUB"/>
    <property type="match status" value="1"/>
</dbReference>
<dbReference type="EMBL" id="AVFL01000002">
    <property type="protein sequence ID" value="EWY41890.1"/>
    <property type="molecule type" value="Genomic_DNA"/>
</dbReference>
<comment type="similarity">
    <text evidence="1">Belongs to the ABC transporter superfamily.</text>
</comment>
<dbReference type="CDD" id="cd03293">
    <property type="entry name" value="ABC_NrtD_SsuB_transporters"/>
    <property type="match status" value="1"/>
</dbReference>